<keyword evidence="6" id="KW-0067">ATP-binding</keyword>
<dbReference type="Gene3D" id="3.40.50.300">
    <property type="entry name" value="P-loop containing nucleotide triphosphate hydrolases"/>
    <property type="match status" value="1"/>
</dbReference>
<dbReference type="CDD" id="cd03225">
    <property type="entry name" value="ABC_cobalt_CbiO_domain1"/>
    <property type="match status" value="1"/>
</dbReference>
<keyword evidence="5" id="KW-0547">Nucleotide-binding</keyword>
<dbReference type="FunFam" id="3.40.50.300:FF:000224">
    <property type="entry name" value="Energy-coupling factor transporter ATP-binding protein EcfA"/>
    <property type="match status" value="1"/>
</dbReference>
<evidence type="ECO:0000256" key="4">
    <source>
        <dbReference type="ARBA" id="ARBA00022475"/>
    </source>
</evidence>
<dbReference type="GO" id="GO:0042626">
    <property type="term" value="F:ATPase-coupled transmembrane transporter activity"/>
    <property type="evidence" value="ECO:0007669"/>
    <property type="project" value="TreeGrafter"/>
</dbReference>
<dbReference type="InterPro" id="IPR050095">
    <property type="entry name" value="ECF_ABC_transporter_ATP-bd"/>
</dbReference>
<evidence type="ECO:0000313" key="11">
    <source>
        <dbReference type="Proteomes" id="UP000006556"/>
    </source>
</evidence>
<dbReference type="PROSITE" id="PS00211">
    <property type="entry name" value="ABC_TRANSPORTER_1"/>
    <property type="match status" value="1"/>
</dbReference>
<reference evidence="11" key="1">
    <citation type="journal article" date="2008" name="Genome Res.">
        <title>The genome of Pelotomaculum thermopropionicum reveals niche-associated evolution in anaerobic microbiota.</title>
        <authorList>
            <person name="Kosaka T."/>
            <person name="Kato S."/>
            <person name="Shimoyama T."/>
            <person name="Ishii S."/>
            <person name="Abe T."/>
            <person name="Watanabe K."/>
        </authorList>
    </citation>
    <scope>NUCLEOTIDE SEQUENCE [LARGE SCALE GENOMIC DNA]</scope>
    <source>
        <strain evidence="11">DSM 13744 / JCM 10971 / SI</strain>
    </source>
</reference>
<evidence type="ECO:0000256" key="5">
    <source>
        <dbReference type="ARBA" id="ARBA00022741"/>
    </source>
</evidence>
<proteinExistence type="inferred from homology"/>
<dbReference type="AlphaFoldDB" id="A5D1N7"/>
<keyword evidence="8" id="KW-0472">Membrane</keyword>
<keyword evidence="4" id="KW-1003">Cell membrane</keyword>
<dbReference type="HOGENOM" id="CLU_000604_1_22_9"/>
<dbReference type="InterPro" id="IPR003593">
    <property type="entry name" value="AAA+_ATPase"/>
</dbReference>
<dbReference type="InterPro" id="IPR003439">
    <property type="entry name" value="ABC_transporter-like_ATP-bd"/>
</dbReference>
<dbReference type="InterPro" id="IPR017871">
    <property type="entry name" value="ABC_transporter-like_CS"/>
</dbReference>
<evidence type="ECO:0000256" key="7">
    <source>
        <dbReference type="ARBA" id="ARBA00022967"/>
    </source>
</evidence>
<name>A5D1N7_PELTS</name>
<dbReference type="PANTHER" id="PTHR43553">
    <property type="entry name" value="HEAVY METAL TRANSPORTER"/>
    <property type="match status" value="1"/>
</dbReference>
<dbReference type="eggNOG" id="COG1122">
    <property type="taxonomic scope" value="Bacteria"/>
</dbReference>
<gene>
    <name evidence="10" type="primary">CbiO</name>
    <name evidence="10" type="ordered locus">PTH_1658</name>
</gene>
<dbReference type="PANTHER" id="PTHR43553:SF21">
    <property type="entry name" value="ABC TRANSPORTER ATP-BINDING PROTEIN MA_1418-RELATED"/>
    <property type="match status" value="1"/>
</dbReference>
<comment type="subcellular location">
    <subcellularLocation>
        <location evidence="1">Cell membrane</location>
        <topology evidence="1">Peripheral membrane protein</topology>
    </subcellularLocation>
</comment>
<dbReference type="KEGG" id="pth:PTH_1658"/>
<evidence type="ECO:0000256" key="1">
    <source>
        <dbReference type="ARBA" id="ARBA00004202"/>
    </source>
</evidence>
<sequence>MMAGAGQTLIRTENLTCCYGNLAVLKNISLEITKGECVAIIGQNGAGKTTLAKHFNGLLKPSSGKVYIKGRDTAPLKVSELARTVGYVFQNPDHQIFHDTVAKEVAFGLKNLRLAGREVAERVAAALEAVGLSEYCQAHPYSLSKGQRQRVALASVLAMQTEAIVLDEPTTGQDYRESVQIMDMVKALNEKGHTIVFITHDMSLVARYAKRVIVLCKGEILADGDGRSILTRPDLLKKTCLYPPQITALAQALAKYAITPDVLSVEEMYEKLQKLRGEKNWPLQLSIFQKNPRFTV</sequence>
<keyword evidence="7" id="KW-1278">Translocase</keyword>
<dbReference type="GO" id="GO:0005524">
    <property type="term" value="F:ATP binding"/>
    <property type="evidence" value="ECO:0007669"/>
    <property type="project" value="UniProtKB-KW"/>
</dbReference>
<dbReference type="InterPro" id="IPR027417">
    <property type="entry name" value="P-loop_NTPase"/>
</dbReference>
<protein>
    <submittedName>
        <fullName evidence="10">ABC-type cobalt transport system, ATPase component</fullName>
    </submittedName>
</protein>
<dbReference type="EMBL" id="AP009389">
    <property type="protein sequence ID" value="BAF59839.1"/>
    <property type="molecule type" value="Genomic_DNA"/>
</dbReference>
<evidence type="ECO:0000256" key="8">
    <source>
        <dbReference type="ARBA" id="ARBA00023136"/>
    </source>
</evidence>
<evidence type="ECO:0000256" key="6">
    <source>
        <dbReference type="ARBA" id="ARBA00022840"/>
    </source>
</evidence>
<accession>A5D1N7</accession>
<dbReference type="GO" id="GO:0016887">
    <property type="term" value="F:ATP hydrolysis activity"/>
    <property type="evidence" value="ECO:0007669"/>
    <property type="project" value="InterPro"/>
</dbReference>
<dbReference type="SMART" id="SM00382">
    <property type="entry name" value="AAA"/>
    <property type="match status" value="1"/>
</dbReference>
<comment type="similarity">
    <text evidence="2">Belongs to the ABC transporter superfamily.</text>
</comment>
<dbReference type="PROSITE" id="PS50893">
    <property type="entry name" value="ABC_TRANSPORTER_2"/>
    <property type="match status" value="1"/>
</dbReference>
<dbReference type="SUPFAM" id="SSF52540">
    <property type="entry name" value="P-loop containing nucleoside triphosphate hydrolases"/>
    <property type="match status" value="1"/>
</dbReference>
<dbReference type="Proteomes" id="UP000006556">
    <property type="component" value="Chromosome"/>
</dbReference>
<keyword evidence="3" id="KW-0813">Transport</keyword>
<evidence type="ECO:0000259" key="9">
    <source>
        <dbReference type="PROSITE" id="PS50893"/>
    </source>
</evidence>
<evidence type="ECO:0000313" key="10">
    <source>
        <dbReference type="EMBL" id="BAF59839.1"/>
    </source>
</evidence>
<evidence type="ECO:0000256" key="2">
    <source>
        <dbReference type="ARBA" id="ARBA00005417"/>
    </source>
</evidence>
<organism evidence="10 11">
    <name type="scientific">Pelotomaculum thermopropionicum (strain DSM 13744 / JCM 10971 / SI)</name>
    <dbReference type="NCBI Taxonomy" id="370438"/>
    <lineage>
        <taxon>Bacteria</taxon>
        <taxon>Bacillati</taxon>
        <taxon>Bacillota</taxon>
        <taxon>Clostridia</taxon>
        <taxon>Eubacteriales</taxon>
        <taxon>Desulfotomaculaceae</taxon>
        <taxon>Pelotomaculum</taxon>
    </lineage>
</organism>
<keyword evidence="11" id="KW-1185">Reference proteome</keyword>
<dbReference type="Pfam" id="PF00005">
    <property type="entry name" value="ABC_tran"/>
    <property type="match status" value="1"/>
</dbReference>
<dbReference type="STRING" id="370438.PTH_1658"/>
<feature type="domain" description="ABC transporter" evidence="9">
    <location>
        <begin position="10"/>
        <end position="242"/>
    </location>
</feature>
<dbReference type="InterPro" id="IPR015856">
    <property type="entry name" value="ABC_transpr_CbiO/EcfA_su"/>
</dbReference>
<dbReference type="GO" id="GO:0043190">
    <property type="term" value="C:ATP-binding cassette (ABC) transporter complex"/>
    <property type="evidence" value="ECO:0007669"/>
    <property type="project" value="TreeGrafter"/>
</dbReference>
<evidence type="ECO:0000256" key="3">
    <source>
        <dbReference type="ARBA" id="ARBA00022448"/>
    </source>
</evidence>